<dbReference type="Proteomes" id="UP000230790">
    <property type="component" value="Unassembled WGS sequence"/>
</dbReference>
<dbReference type="PANTHER" id="PTHR38454:SF1">
    <property type="entry name" value="INTEGRAL MEMBRANE PROTEIN"/>
    <property type="match status" value="1"/>
</dbReference>
<feature type="transmembrane region" description="Helical" evidence="1">
    <location>
        <begin position="439"/>
        <end position="462"/>
    </location>
</feature>
<protein>
    <recommendedName>
        <fullName evidence="4">YfhO family protein</fullName>
    </recommendedName>
</protein>
<reference evidence="2 3" key="1">
    <citation type="submission" date="2017-11" db="EMBL/GenBank/DDBJ databases">
        <title>Evolution of Phototrophy in the Chloroflexi Phylum Driven by Horizontal Gene Transfer.</title>
        <authorList>
            <person name="Ward L.M."/>
            <person name="Hemp J."/>
            <person name="Shih P.M."/>
            <person name="Mcglynn S.E."/>
            <person name="Fischer W."/>
        </authorList>
    </citation>
    <scope>NUCLEOTIDE SEQUENCE [LARGE SCALE GENOMIC DNA]</scope>
    <source>
        <strain evidence="2">JP3_7</strain>
    </source>
</reference>
<dbReference type="Pfam" id="PF09586">
    <property type="entry name" value="YfhO"/>
    <property type="match status" value="1"/>
</dbReference>
<keyword evidence="1" id="KW-1133">Transmembrane helix</keyword>
<proteinExistence type="predicted"/>
<feature type="transmembrane region" description="Helical" evidence="1">
    <location>
        <begin position="119"/>
        <end position="137"/>
    </location>
</feature>
<feature type="transmembrane region" description="Helical" evidence="1">
    <location>
        <begin position="192"/>
        <end position="213"/>
    </location>
</feature>
<evidence type="ECO:0000256" key="1">
    <source>
        <dbReference type="SAM" id="Phobius"/>
    </source>
</evidence>
<evidence type="ECO:0000313" key="3">
    <source>
        <dbReference type="Proteomes" id="UP000230790"/>
    </source>
</evidence>
<comment type="caution">
    <text evidence="2">The sequence shown here is derived from an EMBL/GenBank/DDBJ whole genome shotgun (WGS) entry which is preliminary data.</text>
</comment>
<feature type="transmembrane region" description="Helical" evidence="1">
    <location>
        <begin position="373"/>
        <end position="392"/>
    </location>
</feature>
<evidence type="ECO:0000313" key="2">
    <source>
        <dbReference type="EMBL" id="PJF46750.1"/>
    </source>
</evidence>
<feature type="transmembrane region" description="Helical" evidence="1">
    <location>
        <begin position="93"/>
        <end position="112"/>
    </location>
</feature>
<organism evidence="2 3">
    <name type="scientific">Candidatus Thermofonsia Clade 3 bacterium</name>
    <dbReference type="NCBI Taxonomy" id="2364212"/>
    <lineage>
        <taxon>Bacteria</taxon>
        <taxon>Bacillati</taxon>
        <taxon>Chloroflexota</taxon>
        <taxon>Candidatus Thermofontia</taxon>
        <taxon>Candidatus Thermofonsia Clade 3</taxon>
    </lineage>
</organism>
<feature type="transmembrane region" description="Helical" evidence="1">
    <location>
        <begin position="474"/>
        <end position="493"/>
    </location>
</feature>
<sequence>MHLLGRLAWPSVLVLLVLGATWKLTLGDRIIARGDLLLYFYPLRDYASQAIREGRLPLWNPYTFMGAPFLANSQVGFFYPFNVLTAWLPVERAVSWNIALHLAIAALGAYALARRGFALGRLAAFAGAVTFGLGGYLGAQVEHLNQLQALAWLPLSALIVVRTVERASWSAGVAALALVLALQILAGHMQSLYISLVTLGLIALILAMAGLWRSRPLSVKATFRAATPLCVVVTAAILAAAICGIQLLPTLELSRESARAGGLPFNEAASFSWRPWVAARALMPTYGDPLFPEYVAYLGAGGLALALLGGLEIRDWRLGVQARAEAQSPTSNLLPLILVVIGFVLALGLATPLFGVLYRFMPGFNLFRAQARWLVVFALGAAMLVAFGVQRLQRGLSAAQARDWLIAWLLLMGLWGVGVLAGVRFALEPEYRALPDRNVMMGWIVALGTVTVWVACAWRLEIGDWRLNRNLQSLIPNLFFLILALELLAASQFQPYARASDRQALISLRPATAHLLAEAEAGTMRTGRILALSSLFFDPGDKVEQELLFGASLSADEIYDRLIAAKHKEIMSPNLSLYYRLPGVDGYDGGLLPTRRYAEFVRQFAAMPAGTVDGRLREFLDGPPANRWFEQMAVRYLIADKTQDVFLDGVYYDLLFSVPITPITTGIPLRPFPSTALGLVLSAEGAHAGEAIATAEVRFSSGETQTFAIRAAEPITPYFGTRLSWEGRKTPLTIFLRSIENAEATPVTLRGMTGIDEVDGTFLSQMVTGDHDMRLVHSGDVKIYENLRRAPRVAVQDAAGAPIDIRQVGGEIVEEQPEFVRVRFSDATPQDLLSHSNKRLILRDACFPGWVARVDGVETPIVCVDTLFRAVALPAGAQEVTFSYEPQSVRWGFMVSAAGVVLWLALVSARFKAIGAFASHRLGPPITLRRT</sequence>
<feature type="transmembrane region" description="Helical" evidence="1">
    <location>
        <begin position="333"/>
        <end position="361"/>
    </location>
</feature>
<feature type="transmembrane region" description="Helical" evidence="1">
    <location>
        <begin position="143"/>
        <end position="161"/>
    </location>
</feature>
<dbReference type="PANTHER" id="PTHR38454">
    <property type="entry name" value="INTEGRAL MEMBRANE PROTEIN-RELATED"/>
    <property type="match status" value="1"/>
</dbReference>
<feature type="transmembrane region" description="Helical" evidence="1">
    <location>
        <begin position="225"/>
        <end position="248"/>
    </location>
</feature>
<dbReference type="AlphaFoldDB" id="A0A2M8QAG3"/>
<feature type="transmembrane region" description="Helical" evidence="1">
    <location>
        <begin position="404"/>
        <end position="427"/>
    </location>
</feature>
<name>A0A2M8QAG3_9CHLR</name>
<feature type="transmembrane region" description="Helical" evidence="1">
    <location>
        <begin position="294"/>
        <end position="313"/>
    </location>
</feature>
<dbReference type="InterPro" id="IPR018580">
    <property type="entry name" value="Uncharacterised_YfhO"/>
</dbReference>
<accession>A0A2M8QAG3</accession>
<keyword evidence="1" id="KW-0472">Membrane</keyword>
<dbReference type="EMBL" id="PGTN01000099">
    <property type="protein sequence ID" value="PJF46750.1"/>
    <property type="molecule type" value="Genomic_DNA"/>
</dbReference>
<keyword evidence="1" id="KW-0812">Transmembrane</keyword>
<feature type="transmembrane region" description="Helical" evidence="1">
    <location>
        <begin position="168"/>
        <end position="186"/>
    </location>
</feature>
<gene>
    <name evidence="2" type="ORF">CUN48_12165</name>
</gene>
<evidence type="ECO:0008006" key="4">
    <source>
        <dbReference type="Google" id="ProtNLM"/>
    </source>
</evidence>